<reference evidence="1" key="1">
    <citation type="submission" date="2019-07" db="EMBL/GenBank/DDBJ databases">
        <authorList>
            <person name="Weber M."/>
            <person name="Kostadinov I."/>
            <person name="Kostadinov D I."/>
        </authorList>
    </citation>
    <scope>NUCLEOTIDE SEQUENCE</scope>
    <source>
        <strain evidence="1">Gfbio:sag-sample-m06:053724c1-46a9-4a36-b237-ea2bf867836b</strain>
    </source>
</reference>
<accession>A0A7D9D1T6</accession>
<organism evidence="1">
    <name type="scientific">uncultured Woeseiaceae bacterium</name>
    <dbReference type="NCBI Taxonomy" id="1983305"/>
    <lineage>
        <taxon>Bacteria</taxon>
        <taxon>Pseudomonadati</taxon>
        <taxon>Pseudomonadota</taxon>
        <taxon>Gammaproteobacteria</taxon>
        <taxon>Woeseiales</taxon>
        <taxon>Woeseiaceae</taxon>
        <taxon>environmental samples</taxon>
    </lineage>
</organism>
<protein>
    <submittedName>
        <fullName evidence="1">Uncharacterized protein</fullName>
    </submittedName>
</protein>
<proteinExistence type="predicted"/>
<name>A0A7D9D1T6_9GAMM</name>
<dbReference type="AlphaFoldDB" id="A0A7D9D1T6"/>
<sequence>MAHDTVDLLILNVGNPDFRDVWIRGNAGEELTELEQTQFAYTYHAWIWHWNNLAYLHRVGLYDEAEYARASPGRARR</sequence>
<dbReference type="EMBL" id="LR633967">
    <property type="protein sequence ID" value="VUX55721.1"/>
    <property type="molecule type" value="Genomic_DNA"/>
</dbReference>
<gene>
    <name evidence="1" type="ORF">JTBM06_V1_90010</name>
</gene>
<evidence type="ECO:0000313" key="1">
    <source>
        <dbReference type="EMBL" id="VUX55721.1"/>
    </source>
</evidence>